<dbReference type="AlphaFoldDB" id="A0A975P8A8"/>
<dbReference type="EMBL" id="CP076361">
    <property type="protein sequence ID" value="QWK90266.1"/>
    <property type="molecule type" value="Genomic_DNA"/>
</dbReference>
<dbReference type="RefSeq" id="WP_215504487.1">
    <property type="nucleotide sequence ID" value="NZ_CP076361.1"/>
</dbReference>
<evidence type="ECO:0000313" key="1">
    <source>
        <dbReference type="EMBL" id="QWK90266.1"/>
    </source>
</evidence>
<organism evidence="1 2">
    <name type="scientific">Gemmobacter fulvus</name>
    <dbReference type="NCBI Taxonomy" id="2840474"/>
    <lineage>
        <taxon>Bacteria</taxon>
        <taxon>Pseudomonadati</taxon>
        <taxon>Pseudomonadota</taxon>
        <taxon>Alphaproteobacteria</taxon>
        <taxon>Rhodobacterales</taxon>
        <taxon>Paracoccaceae</taxon>
        <taxon>Gemmobacter</taxon>
    </lineage>
</organism>
<gene>
    <name evidence="1" type="ORF">KM031_15840</name>
</gene>
<reference evidence="1" key="1">
    <citation type="submission" date="2021-06" db="EMBL/GenBank/DDBJ databases">
        <title>Direct submission.</title>
        <authorList>
            <person name="Lee C.-S."/>
            <person name="Jin L."/>
        </authorList>
    </citation>
    <scope>NUCLEOTIDE SEQUENCE</scope>
    <source>
        <strain evidence="1">Con5</strain>
    </source>
</reference>
<protein>
    <submittedName>
        <fullName evidence="1">Uncharacterized protein</fullName>
    </submittedName>
</protein>
<proteinExistence type="predicted"/>
<sequence>MPKSQTEGAGLLALLSEMQALMGILPVRPQPVPQPESGRAEDVARAEEDVVEAGFDNMPV</sequence>
<evidence type="ECO:0000313" key="2">
    <source>
        <dbReference type="Proteomes" id="UP000679352"/>
    </source>
</evidence>
<dbReference type="KEGG" id="gfu:KM031_15840"/>
<keyword evidence="2" id="KW-1185">Reference proteome</keyword>
<name>A0A975P8A8_9RHOB</name>
<accession>A0A975P8A8</accession>
<dbReference type="Proteomes" id="UP000679352">
    <property type="component" value="Chromosome"/>
</dbReference>